<dbReference type="GO" id="GO:0003700">
    <property type="term" value="F:DNA-binding transcription factor activity"/>
    <property type="evidence" value="ECO:0007669"/>
    <property type="project" value="InterPro"/>
</dbReference>
<dbReference type="GO" id="GO:0000160">
    <property type="term" value="P:phosphorelay signal transduction system"/>
    <property type="evidence" value="ECO:0007669"/>
    <property type="project" value="InterPro"/>
</dbReference>
<keyword evidence="4" id="KW-0539">Nucleus</keyword>
<comment type="caution">
    <text evidence="9">The sequence shown here is derived from an EMBL/GenBank/DDBJ whole genome shotgun (WGS) entry which is preliminary data.</text>
</comment>
<evidence type="ECO:0000256" key="1">
    <source>
        <dbReference type="ARBA" id="ARBA00004123"/>
    </source>
</evidence>
<evidence type="ECO:0000313" key="10">
    <source>
        <dbReference type="Proteomes" id="UP001163823"/>
    </source>
</evidence>
<dbReference type="InterPro" id="IPR001005">
    <property type="entry name" value="SANT/Myb"/>
</dbReference>
<dbReference type="InterPro" id="IPR009057">
    <property type="entry name" value="Homeodomain-like_sf"/>
</dbReference>
<dbReference type="PANTHER" id="PTHR31442:SF40">
    <property type="entry name" value="HOMEODOMAIN-LIKE SUPERFAMILY PROTEIN"/>
    <property type="match status" value="1"/>
</dbReference>
<dbReference type="NCBIfam" id="TIGR01557">
    <property type="entry name" value="myb_SHAQKYF"/>
    <property type="match status" value="1"/>
</dbReference>
<dbReference type="InterPro" id="IPR006447">
    <property type="entry name" value="Myb_dom_plants"/>
</dbReference>
<evidence type="ECO:0000256" key="2">
    <source>
        <dbReference type="ARBA" id="ARBA00023015"/>
    </source>
</evidence>
<dbReference type="Proteomes" id="UP001163823">
    <property type="component" value="Chromosome 3"/>
</dbReference>
<reference evidence="9" key="1">
    <citation type="journal article" date="2023" name="Science">
        <title>Elucidation of the pathway for biosynthesis of saponin adjuvants from the soapbark tree.</title>
        <authorList>
            <person name="Reed J."/>
            <person name="Orme A."/>
            <person name="El-Demerdash A."/>
            <person name="Owen C."/>
            <person name="Martin L.B.B."/>
            <person name="Misra R.C."/>
            <person name="Kikuchi S."/>
            <person name="Rejzek M."/>
            <person name="Martin A.C."/>
            <person name="Harkess A."/>
            <person name="Leebens-Mack J."/>
            <person name="Louveau T."/>
            <person name="Stephenson M.J."/>
            <person name="Osbourn A."/>
        </authorList>
    </citation>
    <scope>NUCLEOTIDE SEQUENCE</scope>
    <source>
        <strain evidence="9">S10</strain>
    </source>
</reference>
<feature type="region of interest" description="Disordered" evidence="6">
    <location>
        <begin position="88"/>
        <end position="109"/>
    </location>
</feature>
<evidence type="ECO:0000256" key="5">
    <source>
        <dbReference type="PROSITE-ProRule" id="PRU00169"/>
    </source>
</evidence>
<evidence type="ECO:0000313" key="9">
    <source>
        <dbReference type="EMBL" id="KAJ7975658.1"/>
    </source>
</evidence>
<feature type="domain" description="HTH myb-type" evidence="8">
    <location>
        <begin position="113"/>
        <end position="172"/>
    </location>
</feature>
<protein>
    <submittedName>
        <fullName evidence="9">Two-component response regulator like</fullName>
    </submittedName>
</protein>
<feature type="domain" description="Response regulatory" evidence="7">
    <location>
        <begin position="1"/>
        <end position="39"/>
    </location>
</feature>
<evidence type="ECO:0000259" key="8">
    <source>
        <dbReference type="PROSITE" id="PS51294"/>
    </source>
</evidence>
<sequence>MSADNRRSVVSRVLDSGAAFYLAKPLSLDDLKNLWQYAVTAKKGKSIVVEEIIRSDLPNFEESLSEKVCLENVINSVDHVSIVNEEKHEKKKYNKRKGTEMTKEDQYEGTSMAPKKAKVVWTNSLHNRFLMAIRHTGLDRAVPKRILEFMNVPGLTRENVASHLQKYRIFLRKVAEIGALEGLSERALRSTFASELSSLFLRNLQNKIPLDLEQHQLRRLLGTRYGDTIAAPNASSQVPYRYSSLEASSSNSLQPQVSYEQSSIAPYNVLAHWQNQEEPVRNKLWFGQSSLLNGQANSFKSPILGCRYPLYEANQAHYAGSNFPEQGLLNARNSLVGYTNRTQMYPQQIQANLGGLSTGSNLPLNSNYYPRGDYAGNQVNNWTGLVGTGQAGIHNFGVQNGFNNGYGLIKGDQGGNTCYVLQGGTSSSAEIQSTYEQIPPALHQANRQENISRCSAVEQLQYGIGNTGGGQHNSTNLVNDASTFNNTTNLVNDAATFNNFTYQTQELEENDLVERFLLLSNNDPACEEFDMDLIEALFGTEANLK</sequence>
<comment type="subcellular location">
    <subcellularLocation>
        <location evidence="1">Nucleus</location>
    </subcellularLocation>
</comment>
<dbReference type="EMBL" id="JARAOO010000003">
    <property type="protein sequence ID" value="KAJ7975658.1"/>
    <property type="molecule type" value="Genomic_DNA"/>
</dbReference>
<dbReference type="FunFam" id="1.10.10.60:FF:000007">
    <property type="entry name" value="Two-component response regulator"/>
    <property type="match status" value="1"/>
</dbReference>
<accession>A0AAD7Q6B0</accession>
<organism evidence="9 10">
    <name type="scientific">Quillaja saponaria</name>
    <name type="common">Soap bark tree</name>
    <dbReference type="NCBI Taxonomy" id="32244"/>
    <lineage>
        <taxon>Eukaryota</taxon>
        <taxon>Viridiplantae</taxon>
        <taxon>Streptophyta</taxon>
        <taxon>Embryophyta</taxon>
        <taxon>Tracheophyta</taxon>
        <taxon>Spermatophyta</taxon>
        <taxon>Magnoliopsida</taxon>
        <taxon>eudicotyledons</taxon>
        <taxon>Gunneridae</taxon>
        <taxon>Pentapetalae</taxon>
        <taxon>rosids</taxon>
        <taxon>fabids</taxon>
        <taxon>Fabales</taxon>
        <taxon>Quillajaceae</taxon>
        <taxon>Quillaja</taxon>
    </lineage>
</organism>
<name>A0AAD7Q6B0_QUISA</name>
<keyword evidence="10" id="KW-1185">Reference proteome</keyword>
<dbReference type="InterPro" id="IPR001789">
    <property type="entry name" value="Sig_transdc_resp-reg_receiver"/>
</dbReference>
<dbReference type="Pfam" id="PF00249">
    <property type="entry name" value="Myb_DNA-binding"/>
    <property type="match status" value="1"/>
</dbReference>
<evidence type="ECO:0000256" key="3">
    <source>
        <dbReference type="ARBA" id="ARBA00023163"/>
    </source>
</evidence>
<dbReference type="InterPro" id="IPR017930">
    <property type="entry name" value="Myb_dom"/>
</dbReference>
<dbReference type="PROSITE" id="PS50110">
    <property type="entry name" value="RESPONSE_REGULATORY"/>
    <property type="match status" value="1"/>
</dbReference>
<dbReference type="Gene3D" id="1.10.10.60">
    <property type="entry name" value="Homeodomain-like"/>
    <property type="match status" value="1"/>
</dbReference>
<dbReference type="KEGG" id="qsa:O6P43_005549"/>
<dbReference type="PROSITE" id="PS51294">
    <property type="entry name" value="HTH_MYB"/>
    <property type="match status" value="1"/>
</dbReference>
<comment type="caution">
    <text evidence="5">Lacks conserved residue(s) required for the propagation of feature annotation.</text>
</comment>
<feature type="compositionally biased region" description="Basic and acidic residues" evidence="6">
    <location>
        <begin position="97"/>
        <end position="106"/>
    </location>
</feature>
<dbReference type="SUPFAM" id="SSF46689">
    <property type="entry name" value="Homeodomain-like"/>
    <property type="match status" value="1"/>
</dbReference>
<dbReference type="GO" id="GO:0005634">
    <property type="term" value="C:nucleus"/>
    <property type="evidence" value="ECO:0007669"/>
    <property type="project" value="UniProtKB-SubCell"/>
</dbReference>
<evidence type="ECO:0000259" key="7">
    <source>
        <dbReference type="PROSITE" id="PS50110"/>
    </source>
</evidence>
<dbReference type="InterPro" id="IPR044841">
    <property type="entry name" value="LUX/BOA-like"/>
</dbReference>
<dbReference type="AlphaFoldDB" id="A0AAD7Q6B0"/>
<proteinExistence type="predicted"/>
<evidence type="ECO:0000256" key="4">
    <source>
        <dbReference type="ARBA" id="ARBA00023242"/>
    </source>
</evidence>
<dbReference type="PANTHER" id="PTHR31442">
    <property type="entry name" value="HOMEODOMAIN-LIKE SUPERFAMILY PROTEIN-RELATED"/>
    <property type="match status" value="1"/>
</dbReference>
<gene>
    <name evidence="9" type="ORF">O6P43_005549</name>
</gene>
<keyword evidence="3" id="KW-0804">Transcription</keyword>
<dbReference type="GO" id="GO:0003677">
    <property type="term" value="F:DNA binding"/>
    <property type="evidence" value="ECO:0007669"/>
    <property type="project" value="InterPro"/>
</dbReference>
<keyword evidence="2" id="KW-0805">Transcription regulation</keyword>
<evidence type="ECO:0000256" key="6">
    <source>
        <dbReference type="SAM" id="MobiDB-lite"/>
    </source>
</evidence>